<dbReference type="InterPro" id="IPR000387">
    <property type="entry name" value="Tyr_Pase_dom"/>
</dbReference>
<dbReference type="GO" id="GO:0004721">
    <property type="term" value="F:phosphoprotein phosphatase activity"/>
    <property type="evidence" value="ECO:0007669"/>
    <property type="project" value="InterPro"/>
</dbReference>
<dbReference type="Pfam" id="PF13350">
    <property type="entry name" value="Y_phosphatase3"/>
    <property type="match status" value="1"/>
</dbReference>
<dbReference type="InterPro" id="IPR026893">
    <property type="entry name" value="Tyr/Ser_Pase_IphP-type"/>
</dbReference>
<dbReference type="PROSITE" id="PS50056">
    <property type="entry name" value="TYR_PHOSPHATASE_2"/>
    <property type="match status" value="1"/>
</dbReference>
<evidence type="ECO:0000313" key="3">
    <source>
        <dbReference type="EMBL" id="MBN8206762.1"/>
    </source>
</evidence>
<dbReference type="Proteomes" id="UP000664385">
    <property type="component" value="Unassembled WGS sequence"/>
</dbReference>
<accession>A0A939DYW6</accession>
<dbReference type="PANTHER" id="PTHR31126:SF1">
    <property type="entry name" value="TYROSINE SPECIFIC PROTEIN PHOSPHATASES DOMAIN-CONTAINING PROTEIN"/>
    <property type="match status" value="1"/>
</dbReference>
<protein>
    <submittedName>
        <fullName evidence="3">Tyrosine-protein phosphatase</fullName>
    </submittedName>
</protein>
<gene>
    <name evidence="3" type="ORF">JF543_12440</name>
</gene>
<feature type="domain" description="Tyrosine specific protein phosphatases" evidence="2">
    <location>
        <begin position="127"/>
        <end position="176"/>
    </location>
</feature>
<organism evidence="3 4">
    <name type="scientific">Microbacterium esteraromaticum</name>
    <dbReference type="NCBI Taxonomy" id="57043"/>
    <lineage>
        <taxon>Bacteria</taxon>
        <taxon>Bacillati</taxon>
        <taxon>Actinomycetota</taxon>
        <taxon>Actinomycetes</taxon>
        <taxon>Micrococcales</taxon>
        <taxon>Microbacteriaceae</taxon>
        <taxon>Microbacterium</taxon>
    </lineage>
</organism>
<dbReference type="EMBL" id="JAEMWU010000002">
    <property type="protein sequence ID" value="MBN8206762.1"/>
    <property type="molecule type" value="Genomic_DNA"/>
</dbReference>
<dbReference type="Gene3D" id="3.90.190.10">
    <property type="entry name" value="Protein tyrosine phosphatase superfamily"/>
    <property type="match status" value="1"/>
</dbReference>
<dbReference type="AlphaFoldDB" id="A0A939DYW6"/>
<dbReference type="InterPro" id="IPR016130">
    <property type="entry name" value="Tyr_Pase_AS"/>
</dbReference>
<sequence length="262" mass="27946">MTGHPLLDAEHAASARRNQPLRGLYNLRDTGGYPAASGASRWGKLFRSDALHRIDDAGRDRLSELGITRVIDLRGTEERQSSPSALDGMDLTVYHLPVFDDAAPAAQAAGGVALAPVYDHMVDRRGRQLAAAIKTIADAPQDEAVLVHCTAGKDRTGIVVAFALSAAGVERRAVVDDYAASEENLRGEWVDAMVSSFEQRGFTLTPDVLGLIAESPAPVIDALIDRVEKQHGSVADYLLAHGLTGDDLTRLTAALVDTRTSA</sequence>
<name>A0A939DYW6_9MICO</name>
<evidence type="ECO:0000259" key="2">
    <source>
        <dbReference type="PROSITE" id="PS50056"/>
    </source>
</evidence>
<dbReference type="RefSeq" id="WP_206824572.1">
    <property type="nucleotide sequence ID" value="NZ_CP063379.1"/>
</dbReference>
<evidence type="ECO:0000256" key="1">
    <source>
        <dbReference type="ARBA" id="ARBA00009580"/>
    </source>
</evidence>
<evidence type="ECO:0000313" key="4">
    <source>
        <dbReference type="Proteomes" id="UP000664385"/>
    </source>
</evidence>
<dbReference type="PANTHER" id="PTHR31126">
    <property type="entry name" value="TYROSINE-PROTEIN PHOSPHATASE"/>
    <property type="match status" value="1"/>
</dbReference>
<dbReference type="PROSITE" id="PS00383">
    <property type="entry name" value="TYR_PHOSPHATASE_1"/>
    <property type="match status" value="1"/>
</dbReference>
<comment type="similarity">
    <text evidence="1">Belongs to the protein-tyrosine phosphatase family.</text>
</comment>
<reference evidence="3" key="1">
    <citation type="submission" date="2020-12" db="EMBL/GenBank/DDBJ databases">
        <title>PHA producing bacteria isolated from mangrove.</title>
        <authorList>
            <person name="Zheng W."/>
            <person name="Yu S."/>
            <person name="Huang Y."/>
        </authorList>
    </citation>
    <scope>NUCLEOTIDE SEQUENCE</scope>
    <source>
        <strain evidence="3">GN8-5</strain>
    </source>
</reference>
<dbReference type="InterPro" id="IPR029021">
    <property type="entry name" value="Prot-tyrosine_phosphatase-like"/>
</dbReference>
<dbReference type="SUPFAM" id="SSF52799">
    <property type="entry name" value="(Phosphotyrosine protein) phosphatases II"/>
    <property type="match status" value="1"/>
</dbReference>
<comment type="caution">
    <text evidence="3">The sequence shown here is derived from an EMBL/GenBank/DDBJ whole genome shotgun (WGS) entry which is preliminary data.</text>
</comment>
<proteinExistence type="inferred from homology"/>